<dbReference type="RefSeq" id="WP_166010394.1">
    <property type="nucleotide sequence ID" value="NZ_CP049888.1"/>
</dbReference>
<keyword evidence="2" id="KW-1185">Reference proteome</keyword>
<organism evidence="1 2">
    <name type="scientific">Weissella coleopterorum</name>
    <dbReference type="NCBI Taxonomy" id="2714949"/>
    <lineage>
        <taxon>Bacteria</taxon>
        <taxon>Bacillati</taxon>
        <taxon>Bacillota</taxon>
        <taxon>Bacilli</taxon>
        <taxon>Lactobacillales</taxon>
        <taxon>Lactobacillaceae</taxon>
        <taxon>Weissella</taxon>
    </lineage>
</organism>
<name>A0A6G8B074_9LACO</name>
<evidence type="ECO:0000313" key="2">
    <source>
        <dbReference type="Proteomes" id="UP000500741"/>
    </source>
</evidence>
<gene>
    <name evidence="1" type="ORF">G7084_04390</name>
</gene>
<reference evidence="1 2" key="1">
    <citation type="submission" date="2020-03" db="EMBL/GenBank/DDBJ databases">
        <title>Weissella sp. nov., isolated from Cybister lewisianus.</title>
        <authorList>
            <person name="Hyun D.-W."/>
            <person name="Bae J.-W."/>
        </authorList>
    </citation>
    <scope>NUCLEOTIDE SEQUENCE [LARGE SCALE GENOMIC DNA]</scope>
    <source>
        <strain evidence="1 2">HDW19</strain>
    </source>
</reference>
<evidence type="ECO:0000313" key="1">
    <source>
        <dbReference type="EMBL" id="QIL50615.1"/>
    </source>
</evidence>
<dbReference type="AlphaFoldDB" id="A0A6G8B074"/>
<dbReference type="EMBL" id="CP049888">
    <property type="protein sequence ID" value="QIL50615.1"/>
    <property type="molecule type" value="Genomic_DNA"/>
</dbReference>
<sequence length="85" mass="9725">MQFWVDDKAQENLQLIKDYIGNSDRVNGGNQSVNSITNFVIQEFVDVFITPQQKNPTLNYGKLKKRYMGSSKANENESLKILKAI</sequence>
<protein>
    <submittedName>
        <fullName evidence="1">Uncharacterized protein</fullName>
    </submittedName>
</protein>
<dbReference type="Proteomes" id="UP000500741">
    <property type="component" value="Chromosome"/>
</dbReference>
<dbReference type="KEGG" id="wco:G7084_04390"/>
<accession>A0A6G8B074</accession>
<proteinExistence type="predicted"/>